<feature type="domain" description="F-box" evidence="1">
    <location>
        <begin position="168"/>
        <end position="214"/>
    </location>
</feature>
<organism evidence="2 3">
    <name type="scientific">Mucor saturninus</name>
    <dbReference type="NCBI Taxonomy" id="64648"/>
    <lineage>
        <taxon>Eukaryota</taxon>
        <taxon>Fungi</taxon>
        <taxon>Fungi incertae sedis</taxon>
        <taxon>Mucoromycota</taxon>
        <taxon>Mucoromycotina</taxon>
        <taxon>Mucoromycetes</taxon>
        <taxon>Mucorales</taxon>
        <taxon>Mucorineae</taxon>
        <taxon>Mucoraceae</taxon>
        <taxon>Mucor</taxon>
    </lineage>
</organism>
<gene>
    <name evidence="2" type="ORF">INT47_009491</name>
</gene>
<protein>
    <recommendedName>
        <fullName evidence="1">F-box domain-containing protein</fullName>
    </recommendedName>
</protein>
<evidence type="ECO:0000313" key="2">
    <source>
        <dbReference type="EMBL" id="KAG2205226.1"/>
    </source>
</evidence>
<name>A0A8H7R698_9FUNG</name>
<dbReference type="PROSITE" id="PS50181">
    <property type="entry name" value="FBOX"/>
    <property type="match status" value="1"/>
</dbReference>
<dbReference type="GO" id="GO:0030674">
    <property type="term" value="F:protein-macromolecule adaptor activity"/>
    <property type="evidence" value="ECO:0007669"/>
    <property type="project" value="InterPro"/>
</dbReference>
<dbReference type="GO" id="GO:0043130">
    <property type="term" value="F:ubiquitin binding"/>
    <property type="evidence" value="ECO:0007669"/>
    <property type="project" value="InterPro"/>
</dbReference>
<reference evidence="2" key="1">
    <citation type="submission" date="2020-12" db="EMBL/GenBank/DDBJ databases">
        <title>Metabolic potential, ecology and presence of endohyphal bacteria is reflected in genomic diversity of Mucoromycotina.</title>
        <authorList>
            <person name="Muszewska A."/>
            <person name="Okrasinska A."/>
            <person name="Steczkiewicz K."/>
            <person name="Drgas O."/>
            <person name="Orlowska M."/>
            <person name="Perlinska-Lenart U."/>
            <person name="Aleksandrzak-Piekarczyk T."/>
            <person name="Szatraj K."/>
            <person name="Zielenkiewicz U."/>
            <person name="Pilsyk S."/>
            <person name="Malc E."/>
            <person name="Mieczkowski P."/>
            <person name="Kruszewska J.S."/>
            <person name="Biernat P."/>
            <person name="Pawlowska J."/>
        </authorList>
    </citation>
    <scope>NUCLEOTIDE SEQUENCE</scope>
    <source>
        <strain evidence="2">WA0000017839</strain>
    </source>
</reference>
<evidence type="ECO:0000259" key="1">
    <source>
        <dbReference type="PROSITE" id="PS50181"/>
    </source>
</evidence>
<dbReference type="Proteomes" id="UP000603453">
    <property type="component" value="Unassembled WGS sequence"/>
</dbReference>
<proteinExistence type="predicted"/>
<dbReference type="SUPFAM" id="SSF81383">
    <property type="entry name" value="F-box domain"/>
    <property type="match status" value="1"/>
</dbReference>
<accession>A0A8H7R698</accession>
<dbReference type="GO" id="GO:0042802">
    <property type="term" value="F:identical protein binding"/>
    <property type="evidence" value="ECO:0007669"/>
    <property type="project" value="InterPro"/>
</dbReference>
<dbReference type="InterPro" id="IPR001810">
    <property type="entry name" value="F-box_dom"/>
</dbReference>
<dbReference type="InterPro" id="IPR036047">
    <property type="entry name" value="F-box-like_dom_sf"/>
</dbReference>
<dbReference type="OrthoDB" id="2285780at2759"/>
<sequence>MPVERLWLGNDGKYQVQASYVCLFQDKKVKLRKPNGAMIAIPLNLLCSEDIAFIATQSKLPTRDSTMEKNQKSKTLVTPEISTSSSYFSGETLARTESQKIELDQRTHIGSEPMPLQVTTSANRQNVRHLSEDESTQMIPKRSLSSITDQFKRQTFLVESRQNAYIDIKSLANLPSRAASLISSYLDFRSRLRLSCVSRRLHQIVFKPEVWATVSFSKSDHYMVNDEYFYQAVVFLQQRGSLQKAIKHVELDGTVITSASVLLAVKYLENLEFISIQGCWSVLTYQLATELTKVAARHSDKYPSKISKVTLGKVLHRGPMNTNVANEKTCLDSKSFGQDAWFMNAALNKLTGKNVAFDVVTCGNCHIGAASQDFVCVSCGILPLKKCAGCAPRCDRCGNRTCGLPTCNDPKIKIQIARCGRCEATLALCNRENSKSCQDARKPCESCHRLYHVRCRTTDAAVPVGAMVNGARAVYQMFI</sequence>
<dbReference type="SMART" id="SM00256">
    <property type="entry name" value="FBOX"/>
    <property type="match status" value="1"/>
</dbReference>
<dbReference type="InterPro" id="IPR032675">
    <property type="entry name" value="LRR_dom_sf"/>
</dbReference>
<dbReference type="Pfam" id="PF03983">
    <property type="entry name" value="SHD1"/>
    <property type="match status" value="1"/>
</dbReference>
<dbReference type="Pfam" id="PF12937">
    <property type="entry name" value="F-box-like"/>
    <property type="match status" value="1"/>
</dbReference>
<dbReference type="GO" id="GO:0008092">
    <property type="term" value="F:cytoskeletal protein binding"/>
    <property type="evidence" value="ECO:0007669"/>
    <property type="project" value="InterPro"/>
</dbReference>
<comment type="caution">
    <text evidence="2">The sequence shown here is derived from an EMBL/GenBank/DDBJ whole genome shotgun (WGS) entry which is preliminary data.</text>
</comment>
<evidence type="ECO:0000313" key="3">
    <source>
        <dbReference type="Proteomes" id="UP000603453"/>
    </source>
</evidence>
<dbReference type="EMBL" id="JAEPRD010000038">
    <property type="protein sequence ID" value="KAG2205226.1"/>
    <property type="molecule type" value="Genomic_DNA"/>
</dbReference>
<dbReference type="Gene3D" id="2.30.30.700">
    <property type="entry name" value="SLA1 homology domain 1"/>
    <property type="match status" value="1"/>
</dbReference>
<dbReference type="Gene3D" id="3.80.10.10">
    <property type="entry name" value="Ribonuclease Inhibitor"/>
    <property type="match status" value="1"/>
</dbReference>
<dbReference type="AlphaFoldDB" id="A0A8H7R698"/>
<dbReference type="InterPro" id="IPR007131">
    <property type="entry name" value="SHD1"/>
</dbReference>
<keyword evidence="3" id="KW-1185">Reference proteome</keyword>